<proteinExistence type="predicted"/>
<dbReference type="SUPFAM" id="SSF100950">
    <property type="entry name" value="NagB/RpiA/CoA transferase-like"/>
    <property type="match status" value="1"/>
</dbReference>
<dbReference type="GO" id="GO:0003700">
    <property type="term" value="F:DNA-binding transcription factor activity"/>
    <property type="evidence" value="ECO:0007669"/>
    <property type="project" value="InterPro"/>
</dbReference>
<protein>
    <submittedName>
        <fullName evidence="5">Glycerol-3-phosphate regulon repressor</fullName>
    </submittedName>
</protein>
<dbReference type="SMART" id="SM01134">
    <property type="entry name" value="DeoRC"/>
    <property type="match status" value="1"/>
</dbReference>
<dbReference type="Proteomes" id="UP000193778">
    <property type="component" value="Unassembled WGS sequence"/>
</dbReference>
<dbReference type="InterPro" id="IPR001034">
    <property type="entry name" value="DeoR_HTH"/>
</dbReference>
<dbReference type="EMBL" id="FWFP01000003">
    <property type="protein sequence ID" value="SLN32548.1"/>
    <property type="molecule type" value="Genomic_DNA"/>
</dbReference>
<dbReference type="InterPro" id="IPR036390">
    <property type="entry name" value="WH_DNA-bd_sf"/>
</dbReference>
<evidence type="ECO:0000259" key="4">
    <source>
        <dbReference type="PROSITE" id="PS51000"/>
    </source>
</evidence>
<evidence type="ECO:0000313" key="5">
    <source>
        <dbReference type="EMBL" id="SLN32548.1"/>
    </source>
</evidence>
<dbReference type="OrthoDB" id="9797223at2"/>
<dbReference type="PANTHER" id="PTHR30363:SF4">
    <property type="entry name" value="GLYCEROL-3-PHOSPHATE REGULON REPRESSOR"/>
    <property type="match status" value="1"/>
</dbReference>
<dbReference type="InterPro" id="IPR014036">
    <property type="entry name" value="DeoR-like_C"/>
</dbReference>
<evidence type="ECO:0000313" key="6">
    <source>
        <dbReference type="Proteomes" id="UP000193778"/>
    </source>
</evidence>
<dbReference type="SMART" id="SM00420">
    <property type="entry name" value="HTH_DEOR"/>
    <property type="match status" value="1"/>
</dbReference>
<dbReference type="InterPro" id="IPR036388">
    <property type="entry name" value="WH-like_DNA-bd_sf"/>
</dbReference>
<dbReference type="Gene3D" id="1.10.10.10">
    <property type="entry name" value="Winged helix-like DNA-binding domain superfamily/Winged helix DNA-binding domain"/>
    <property type="match status" value="1"/>
</dbReference>
<name>A0A1X6YW01_9RHOB</name>
<organism evidence="5 6">
    <name type="scientific">Ruegeria meonggei</name>
    <dbReference type="NCBI Taxonomy" id="1446476"/>
    <lineage>
        <taxon>Bacteria</taxon>
        <taxon>Pseudomonadati</taxon>
        <taxon>Pseudomonadota</taxon>
        <taxon>Alphaproteobacteria</taxon>
        <taxon>Rhodobacterales</taxon>
        <taxon>Roseobacteraceae</taxon>
        <taxon>Ruegeria</taxon>
    </lineage>
</organism>
<evidence type="ECO:0000256" key="1">
    <source>
        <dbReference type="ARBA" id="ARBA00022491"/>
    </source>
</evidence>
<evidence type="ECO:0000256" key="3">
    <source>
        <dbReference type="ARBA" id="ARBA00023163"/>
    </source>
</evidence>
<dbReference type="Gene3D" id="3.40.50.1360">
    <property type="match status" value="1"/>
</dbReference>
<gene>
    <name evidence="5" type="primary">glpR_2</name>
    <name evidence="5" type="ORF">RUM8411_01374</name>
</gene>
<reference evidence="6" key="1">
    <citation type="submission" date="2017-03" db="EMBL/GenBank/DDBJ databases">
        <authorList>
            <person name="Rodrigo-Torres L."/>
            <person name="Arahal R.D."/>
            <person name="Lucena T."/>
        </authorList>
    </citation>
    <scope>NUCLEOTIDE SEQUENCE [LARGE SCALE GENOMIC DNA]</scope>
    <source>
        <strain evidence="6">CECT 8411</strain>
    </source>
</reference>
<dbReference type="PROSITE" id="PS51000">
    <property type="entry name" value="HTH_DEOR_2"/>
    <property type="match status" value="1"/>
</dbReference>
<dbReference type="PANTHER" id="PTHR30363">
    <property type="entry name" value="HTH-TYPE TRANSCRIPTIONAL REGULATOR SRLR-RELATED"/>
    <property type="match status" value="1"/>
</dbReference>
<keyword evidence="1" id="KW-0678">Repressor</keyword>
<dbReference type="InterPro" id="IPR050313">
    <property type="entry name" value="Carb_Metab_HTH_regulators"/>
</dbReference>
<keyword evidence="2" id="KW-0805">Transcription regulation</keyword>
<feature type="domain" description="HTH deoR-type" evidence="4">
    <location>
        <begin position="8"/>
        <end position="63"/>
    </location>
</feature>
<evidence type="ECO:0000256" key="2">
    <source>
        <dbReference type="ARBA" id="ARBA00023015"/>
    </source>
</evidence>
<accession>A0A1X6YW01</accession>
<dbReference type="PRINTS" id="PR00037">
    <property type="entry name" value="HTHLACR"/>
</dbReference>
<dbReference type="InterPro" id="IPR037171">
    <property type="entry name" value="NagB/RpiA_transferase-like"/>
</dbReference>
<keyword evidence="6" id="KW-1185">Reference proteome</keyword>
<dbReference type="SUPFAM" id="SSF46785">
    <property type="entry name" value="Winged helix' DNA-binding domain"/>
    <property type="match status" value="1"/>
</dbReference>
<keyword evidence="3" id="KW-0804">Transcription</keyword>
<dbReference type="Pfam" id="PF00455">
    <property type="entry name" value="DeoRC"/>
    <property type="match status" value="1"/>
</dbReference>
<dbReference type="Pfam" id="PF08220">
    <property type="entry name" value="HTH_DeoR"/>
    <property type="match status" value="1"/>
</dbReference>
<dbReference type="AlphaFoldDB" id="A0A1X6YW01"/>
<sequence length="258" mass="28409">MTPQKTLSPREMQLLEVLRQFGGHARNAEIAEFLDVSDETVRRAVKSLSKMGVVARGHGGVRLLETRQQTGFFQRFSEFTKEKSKIAKAVAKAVPDGATVFLDVGSTTAIGAEELRVRHNLTVVTNSTKVAHELVEHNGNRVFLLGGEMRKDELGAFGFVAEAQARRYSYDVALLSADALNSKYGFLYENPVEAELASVVLERTSLALVAMVHQKFETAGRHQGFDPSQIGRLVTDVAPGKKLAAKLERWQIDVEVAE</sequence>